<dbReference type="PANTHER" id="PTHR34585:SF22">
    <property type="entry name" value="HELIX-TURN-HELIX DOMAIN-CONTAINING PROTEIN"/>
    <property type="match status" value="1"/>
</dbReference>
<keyword evidence="3" id="KW-1185">Reference proteome</keyword>
<keyword evidence="1" id="KW-0175">Coiled coil</keyword>
<protein>
    <submittedName>
        <fullName evidence="2">Helix-turn-helix domain-containing protein</fullName>
    </submittedName>
</protein>
<dbReference type="PANTHER" id="PTHR34585">
    <property type="match status" value="1"/>
</dbReference>
<dbReference type="SUPFAM" id="SSF46955">
    <property type="entry name" value="Putative DNA-binding domain"/>
    <property type="match status" value="1"/>
</dbReference>
<feature type="coiled-coil region" evidence="1">
    <location>
        <begin position="20"/>
        <end position="47"/>
    </location>
</feature>
<evidence type="ECO:0000313" key="3">
    <source>
        <dbReference type="Proteomes" id="UP001139369"/>
    </source>
</evidence>
<accession>A0A9X1VPY3</accession>
<comment type="caution">
    <text evidence="2">The sequence shown here is derived from an EMBL/GenBank/DDBJ whole genome shotgun (WGS) entry which is preliminary data.</text>
</comment>
<dbReference type="InterPro" id="IPR009061">
    <property type="entry name" value="DNA-bd_dom_put_sf"/>
</dbReference>
<reference evidence="2" key="1">
    <citation type="submission" date="2022-02" db="EMBL/GenBank/DDBJ databases">
        <title>Polaribacter sp. MSW13, isolated from seawater.</title>
        <authorList>
            <person name="Kristyanto S."/>
            <person name="Jung J."/>
            <person name="Jeon C.O."/>
        </authorList>
    </citation>
    <scope>NUCLEOTIDE SEQUENCE</scope>
    <source>
        <strain evidence="2">MSW13</strain>
    </source>
</reference>
<proteinExistence type="predicted"/>
<organism evidence="2 3">
    <name type="scientific">Polaribacter marinus</name>
    <dbReference type="NCBI Taxonomy" id="2916838"/>
    <lineage>
        <taxon>Bacteria</taxon>
        <taxon>Pseudomonadati</taxon>
        <taxon>Bacteroidota</taxon>
        <taxon>Flavobacteriia</taxon>
        <taxon>Flavobacteriales</taxon>
        <taxon>Flavobacteriaceae</taxon>
    </lineage>
</organism>
<dbReference type="RefSeq" id="WP_242178110.1">
    <property type="nucleotide sequence ID" value="NZ_JAKQYM010000004.1"/>
</dbReference>
<evidence type="ECO:0000313" key="2">
    <source>
        <dbReference type="EMBL" id="MCI2228982.1"/>
    </source>
</evidence>
<name>A0A9X1VPY3_9FLAO</name>
<dbReference type="AlphaFoldDB" id="A0A9X1VPY3"/>
<sequence length="94" mass="11137">MQNSILLQNVSPERLTELIKDGVKSQLEDFKKEFHNLNSKEDLLNRQQVLELLNINATTLWHYQNKGKIPFYKLANKCYYKRSEIMNSLIPVKK</sequence>
<evidence type="ECO:0000256" key="1">
    <source>
        <dbReference type="SAM" id="Coils"/>
    </source>
</evidence>
<gene>
    <name evidence="2" type="ORF">MC378_07370</name>
</gene>
<dbReference type="EMBL" id="JAKQYM010000004">
    <property type="protein sequence ID" value="MCI2228982.1"/>
    <property type="molecule type" value="Genomic_DNA"/>
</dbReference>
<dbReference type="Proteomes" id="UP001139369">
    <property type="component" value="Unassembled WGS sequence"/>
</dbReference>